<accession>A0A511UNS3</accession>
<name>A0A511UNS3_9GAMM</name>
<evidence type="ECO:0000313" key="3">
    <source>
        <dbReference type="Proteomes" id="UP000321303"/>
    </source>
</evidence>
<dbReference type="Proteomes" id="UP000321303">
    <property type="component" value="Unassembled WGS sequence"/>
</dbReference>
<keyword evidence="1" id="KW-1133">Transmembrane helix</keyword>
<dbReference type="OrthoDB" id="6183864at2"/>
<keyword evidence="1" id="KW-0812">Transmembrane</keyword>
<evidence type="ECO:0000256" key="1">
    <source>
        <dbReference type="SAM" id="Phobius"/>
    </source>
</evidence>
<gene>
    <name evidence="2" type="ORF">HVA01_19000</name>
</gene>
<evidence type="ECO:0000313" key="2">
    <source>
        <dbReference type="EMBL" id="GEN28254.1"/>
    </source>
</evidence>
<feature type="transmembrane region" description="Helical" evidence="1">
    <location>
        <begin position="66"/>
        <end position="87"/>
    </location>
</feature>
<keyword evidence="3" id="KW-1185">Reference proteome</keyword>
<dbReference type="EMBL" id="BJXV01000010">
    <property type="protein sequence ID" value="GEN28254.1"/>
    <property type="molecule type" value="Genomic_DNA"/>
</dbReference>
<protein>
    <submittedName>
        <fullName evidence="2">Uncharacterized protein</fullName>
    </submittedName>
</protein>
<dbReference type="AlphaFoldDB" id="A0A511UNS3"/>
<sequence>MTILIIWLIAFCLIAYFTYQRWDSGVSQGLDKVLPGFLKSHGENRYLWVLTLSVLGATTLVKPVDILLVTILLGLIGWGITALASWASSKANH</sequence>
<keyword evidence="1" id="KW-0472">Membrane</keyword>
<dbReference type="RefSeq" id="WP_146875095.1">
    <property type="nucleotide sequence ID" value="NZ_BJXV01000010.1"/>
</dbReference>
<proteinExistence type="predicted"/>
<reference evidence="2 3" key="1">
    <citation type="submission" date="2019-07" db="EMBL/GenBank/DDBJ databases">
        <title>Whole genome shotgun sequence of Halomonas variabilis NBRC 102410.</title>
        <authorList>
            <person name="Hosoyama A."/>
            <person name="Uohara A."/>
            <person name="Ohji S."/>
            <person name="Ichikawa N."/>
        </authorList>
    </citation>
    <scope>NUCLEOTIDE SEQUENCE [LARGE SCALE GENOMIC DNA]</scope>
    <source>
        <strain evidence="2 3">NBRC 102410</strain>
    </source>
</reference>
<comment type="caution">
    <text evidence="2">The sequence shown here is derived from an EMBL/GenBank/DDBJ whole genome shotgun (WGS) entry which is preliminary data.</text>
</comment>
<organism evidence="2 3">
    <name type="scientific">Halovibrio variabilis</name>
    <dbReference type="NCBI Taxonomy" id="31910"/>
    <lineage>
        <taxon>Bacteria</taxon>
        <taxon>Pseudomonadati</taxon>
        <taxon>Pseudomonadota</taxon>
        <taxon>Gammaproteobacteria</taxon>
        <taxon>Oceanospirillales</taxon>
        <taxon>Halomonadaceae</taxon>
        <taxon>Halovibrio</taxon>
    </lineage>
</organism>